<feature type="region of interest" description="Disordered" evidence="5">
    <location>
        <begin position="659"/>
        <end position="760"/>
    </location>
</feature>
<dbReference type="GO" id="GO:0046854">
    <property type="term" value="P:phosphatidylinositol phosphate biosynthetic process"/>
    <property type="evidence" value="ECO:0007669"/>
    <property type="project" value="TreeGrafter"/>
</dbReference>
<feature type="region of interest" description="Disordered" evidence="5">
    <location>
        <begin position="1"/>
        <end position="38"/>
    </location>
</feature>
<dbReference type="Gene3D" id="3.30.470.160">
    <property type="entry name" value="Inositol polyphosphate kinase"/>
    <property type="match status" value="1"/>
</dbReference>
<dbReference type="PANTHER" id="PTHR12400">
    <property type="entry name" value="INOSITOL POLYPHOSPHATE KINASE"/>
    <property type="match status" value="1"/>
</dbReference>
<evidence type="ECO:0000256" key="4">
    <source>
        <dbReference type="RuleBase" id="RU363090"/>
    </source>
</evidence>
<dbReference type="STRING" id="685588.A0A067TM66"/>
<feature type="compositionally biased region" description="Polar residues" evidence="5">
    <location>
        <begin position="664"/>
        <end position="677"/>
    </location>
</feature>
<feature type="compositionally biased region" description="Low complexity" evidence="5">
    <location>
        <begin position="324"/>
        <end position="334"/>
    </location>
</feature>
<feature type="compositionally biased region" description="Basic and acidic residues" evidence="5">
    <location>
        <begin position="233"/>
        <end position="253"/>
    </location>
</feature>
<dbReference type="GO" id="GO:0032958">
    <property type="term" value="P:inositol phosphate biosynthetic process"/>
    <property type="evidence" value="ECO:0007669"/>
    <property type="project" value="InterPro"/>
</dbReference>
<dbReference type="GO" id="GO:0005737">
    <property type="term" value="C:cytoplasm"/>
    <property type="evidence" value="ECO:0007669"/>
    <property type="project" value="TreeGrafter"/>
</dbReference>
<feature type="compositionally biased region" description="Basic residues" evidence="5">
    <location>
        <begin position="814"/>
        <end position="823"/>
    </location>
</feature>
<evidence type="ECO:0000256" key="3">
    <source>
        <dbReference type="ARBA" id="ARBA00022777"/>
    </source>
</evidence>
<organism evidence="6 7">
    <name type="scientific">Galerina marginata (strain CBS 339.88)</name>
    <dbReference type="NCBI Taxonomy" id="685588"/>
    <lineage>
        <taxon>Eukaryota</taxon>
        <taxon>Fungi</taxon>
        <taxon>Dikarya</taxon>
        <taxon>Basidiomycota</taxon>
        <taxon>Agaricomycotina</taxon>
        <taxon>Agaricomycetes</taxon>
        <taxon>Agaricomycetidae</taxon>
        <taxon>Agaricales</taxon>
        <taxon>Agaricineae</taxon>
        <taxon>Strophariaceae</taxon>
        <taxon>Galerina</taxon>
    </lineage>
</organism>
<accession>A0A067TM66</accession>
<feature type="compositionally biased region" description="Polar residues" evidence="5">
    <location>
        <begin position="351"/>
        <end position="360"/>
    </location>
</feature>
<dbReference type="OrthoDB" id="2573163at2759"/>
<dbReference type="InterPro" id="IPR038286">
    <property type="entry name" value="IPK_sf"/>
</dbReference>
<feature type="region of interest" description="Disordered" evidence="5">
    <location>
        <begin position="57"/>
        <end position="154"/>
    </location>
</feature>
<protein>
    <recommendedName>
        <fullName evidence="4">Kinase</fullName>
        <ecNumber evidence="4">2.7.-.-</ecNumber>
    </recommendedName>
</protein>
<feature type="compositionally biased region" description="Polar residues" evidence="5">
    <location>
        <begin position="576"/>
        <end position="595"/>
    </location>
</feature>
<dbReference type="SUPFAM" id="SSF56104">
    <property type="entry name" value="SAICAR synthase-like"/>
    <property type="match status" value="1"/>
</dbReference>
<feature type="compositionally biased region" description="Polar residues" evidence="5">
    <location>
        <begin position="69"/>
        <end position="91"/>
    </location>
</feature>
<dbReference type="GO" id="GO:0008440">
    <property type="term" value="F:inositol-1,4,5-trisphosphate 3-kinase activity"/>
    <property type="evidence" value="ECO:0007669"/>
    <property type="project" value="TreeGrafter"/>
</dbReference>
<evidence type="ECO:0000256" key="5">
    <source>
        <dbReference type="SAM" id="MobiDB-lite"/>
    </source>
</evidence>
<evidence type="ECO:0000256" key="2">
    <source>
        <dbReference type="ARBA" id="ARBA00022679"/>
    </source>
</evidence>
<feature type="compositionally biased region" description="Polar residues" evidence="5">
    <location>
        <begin position="107"/>
        <end position="123"/>
    </location>
</feature>
<keyword evidence="3 4" id="KW-0418">Kinase</keyword>
<feature type="compositionally biased region" description="Low complexity" evidence="5">
    <location>
        <begin position="176"/>
        <end position="189"/>
    </location>
</feature>
<dbReference type="EMBL" id="KL142368">
    <property type="protein sequence ID" value="KDR83422.1"/>
    <property type="molecule type" value="Genomic_DNA"/>
</dbReference>
<feature type="region of interest" description="Disordered" evidence="5">
    <location>
        <begin position="551"/>
        <end position="595"/>
    </location>
</feature>
<sequence>MAPAYAKNQQYRFPLSPPSSGNVTALSSPRLSPTLTQHDPNIVDKLFAASAAPAFRQSHSLVSVRSGKQRASSSATESDGYNTERTTSQVPSRKRSRKSMSRAVTLPSASSTSVAKSFQNRSPPKSARPLSRNSSTSSSASSSSGSPTDGEEILAHHANPGIGRKVAATLQLFKETAGPSEEPSASESTLRGEGISSGRRVDSFHDVEDVAEAFEFVKRSEWPDRESAAIRRERSMTTFERVQDTNDEHRGSLREPPLPDVAQWRRDLMSGRGRKRERANEDRVCDQDVHSDVPLSTINTFHETSPIYIRPRSRAYPPSPSPSRSPTSRVSLSRRLPDPPIDSIPPCPESTIPNLPSIRTTPRHSRSPTPVRAALRPDGNYSAPISPLESVSPWSTDDESNWETASATSTAASNASTFGHNDSDTQSFSSALLHQTPDSFGVRHSSRRFSVSDDGEVLNNTPLRHLDDETMAIDVHVSQERLPHIPLRPFRNQVGGHSAIYKFTKQAVCKPLVSRENLFYESVEREAPPLLGFIPRYLGVMLVSYRRTPKHGNVGNRPANNSSATAPTPGCPMAHTASTDTIQQSSRPNISSNDTHQAVFEEEPPMTDTDEAEMPEVVLDRNRHIIPEWMLNGGRNRSLSYSIASGSSFIAQRRLQPSHLPRGTASSPDLATTTPGNEYSGLRPSPLATYPPFGNGENIGAPTPVNSPSQVAHTFPSHLLESSIPNSNDAPGVAEGGHPQRPSIRPFNSERVPGSQWFGGTGSTVVNTKLKDHVFNTVLRRFRKRLSHRSIEDARTEDEGDVADGESEPTSRHPQSRLRRKLFRHSERETGETGLRRIRSDSMLRVPEKPENPSEREDRPLFRKGIEAPPARSHPMQDIPPSFSRRRSRSRSLDAPLQRTFPYQPSFTEQDVLFEPEPPVTRQKHFILMEDLTGRLKHPCVIDLKMGTRQYGIDATPAKKKSQRKKCDRTTSRTLGVRLCGMQVWNHVTQSYVTQDKYSGREIRPDEFDSVLRSFLFDGERLMVYQIPVLLQKLYALARIIYRLKGYRFYGCSILLIYDGDRDAQEACRSSHAPLRRSHSEDLLVGSVAKRSSGRRKRGEINVRIVDFAHTTTGHDWLPYSETSLRERPHEVFWSSKGYQAEVDSDTGLIYGRFPPHYPDQPDRGFLLGLKNLTSSLEEIWNAERIRRVKAARDDPSVAQSQLPPLPLEGKEIFDEIFGEEEDSGMIST</sequence>
<dbReference type="EC" id="2.7.-.-" evidence="4"/>
<feature type="region of interest" description="Disordered" evidence="5">
    <location>
        <begin position="176"/>
        <end position="197"/>
    </location>
</feature>
<feature type="region of interest" description="Disordered" evidence="5">
    <location>
        <begin position="233"/>
        <end position="264"/>
    </location>
</feature>
<keyword evidence="7" id="KW-1185">Reference proteome</keyword>
<evidence type="ECO:0000313" key="6">
    <source>
        <dbReference type="EMBL" id="KDR83422.1"/>
    </source>
</evidence>
<dbReference type="Pfam" id="PF03770">
    <property type="entry name" value="IPK"/>
    <property type="match status" value="1"/>
</dbReference>
<feature type="region of interest" description="Disordered" evidence="5">
    <location>
        <begin position="304"/>
        <end position="408"/>
    </location>
</feature>
<feature type="compositionally biased region" description="Basic and acidic residues" evidence="5">
    <location>
        <begin position="824"/>
        <end position="866"/>
    </location>
</feature>
<dbReference type="GO" id="GO:0005634">
    <property type="term" value="C:nucleus"/>
    <property type="evidence" value="ECO:0007669"/>
    <property type="project" value="TreeGrafter"/>
</dbReference>
<dbReference type="PANTHER" id="PTHR12400:SF21">
    <property type="entry name" value="KINASE"/>
    <property type="match status" value="1"/>
</dbReference>
<dbReference type="InterPro" id="IPR005522">
    <property type="entry name" value="IPK"/>
</dbReference>
<feature type="compositionally biased region" description="Pro residues" evidence="5">
    <location>
        <begin position="338"/>
        <end position="348"/>
    </location>
</feature>
<comment type="similarity">
    <text evidence="1 4">Belongs to the inositol phosphokinase (IPK) family.</text>
</comment>
<keyword evidence="2 4" id="KW-0808">Transferase</keyword>
<proteinExistence type="inferred from homology"/>
<name>A0A067TM66_GALM3</name>
<dbReference type="AlphaFoldDB" id="A0A067TM66"/>
<gene>
    <name evidence="6" type="ORF">GALMADRAFT_85543</name>
</gene>
<dbReference type="GO" id="GO:0000824">
    <property type="term" value="F:inositol-1,4,5,6-tetrakisphosphate 3-kinase activity"/>
    <property type="evidence" value="ECO:0007669"/>
    <property type="project" value="TreeGrafter"/>
</dbReference>
<feature type="compositionally biased region" description="Polar residues" evidence="5">
    <location>
        <begin position="18"/>
        <end position="38"/>
    </location>
</feature>
<dbReference type="HOGENOM" id="CLU_003545_1_0_1"/>
<feature type="compositionally biased region" description="Acidic residues" evidence="5">
    <location>
        <begin position="795"/>
        <end position="807"/>
    </location>
</feature>
<feature type="region of interest" description="Disordered" evidence="5">
    <location>
        <begin position="793"/>
        <end position="902"/>
    </location>
</feature>
<evidence type="ECO:0000313" key="7">
    <source>
        <dbReference type="Proteomes" id="UP000027222"/>
    </source>
</evidence>
<evidence type="ECO:0000256" key="1">
    <source>
        <dbReference type="ARBA" id="ARBA00007374"/>
    </source>
</evidence>
<dbReference type="Proteomes" id="UP000027222">
    <property type="component" value="Unassembled WGS sequence"/>
</dbReference>
<feature type="compositionally biased region" description="Low complexity" evidence="5">
    <location>
        <begin position="127"/>
        <end position="148"/>
    </location>
</feature>
<reference evidence="7" key="1">
    <citation type="journal article" date="2014" name="Proc. Natl. Acad. Sci. U.S.A.">
        <title>Extensive sampling of basidiomycete genomes demonstrates inadequacy of the white-rot/brown-rot paradigm for wood decay fungi.</title>
        <authorList>
            <person name="Riley R."/>
            <person name="Salamov A.A."/>
            <person name="Brown D.W."/>
            <person name="Nagy L.G."/>
            <person name="Floudas D."/>
            <person name="Held B.W."/>
            <person name="Levasseur A."/>
            <person name="Lombard V."/>
            <person name="Morin E."/>
            <person name="Otillar R."/>
            <person name="Lindquist E.A."/>
            <person name="Sun H."/>
            <person name="LaButti K.M."/>
            <person name="Schmutz J."/>
            <person name="Jabbour D."/>
            <person name="Luo H."/>
            <person name="Baker S.E."/>
            <person name="Pisabarro A.G."/>
            <person name="Walton J.D."/>
            <person name="Blanchette R.A."/>
            <person name="Henrissat B."/>
            <person name="Martin F."/>
            <person name="Cullen D."/>
            <person name="Hibbett D.S."/>
            <person name="Grigoriev I.V."/>
        </authorList>
    </citation>
    <scope>NUCLEOTIDE SEQUENCE [LARGE SCALE GENOMIC DNA]</scope>
    <source>
        <strain evidence="7">CBS 339.88</strain>
    </source>
</reference>